<protein>
    <submittedName>
        <fullName evidence="2">Uncharacterized protein</fullName>
    </submittedName>
</protein>
<dbReference type="EMBL" id="HBHY01017675">
    <property type="protein sequence ID" value="CAE0147579.1"/>
    <property type="molecule type" value="Transcribed_RNA"/>
</dbReference>
<evidence type="ECO:0000256" key="1">
    <source>
        <dbReference type="SAM" id="MobiDB-lite"/>
    </source>
</evidence>
<dbReference type="AlphaFoldDB" id="A0A7S3BWZ3"/>
<accession>A0A7S3BWZ3</accession>
<feature type="region of interest" description="Disordered" evidence="1">
    <location>
        <begin position="428"/>
        <end position="452"/>
    </location>
</feature>
<sequence length="520" mass="53949">MLSSSCPPRACRLLCRARGRATVTLRVRGRLEGAVLSQRGTLPHTETFRRAQGATLEEGDEREVWHATVTAGRELAFGLKVTPAGGHAVDVYVPASFCTFRGLNAVKGWRDFGTIMIENKATEMALGVEWEPNSAAKARSRAFAANAEAPAFADDRMDEDQRAGSVSAVGALIGVALTLYGAQIAGIWPAAGHGELPSLELSLPRALKADPFDAAIAEVELACADNTASEAVVAQVERAVEAMDAAATRALAASKGVDTAAESATTAWLQDASAPGDSAEAAVAELVEVRVLDEAIVALRDAMATATREQGEAVAQIAAVRVDTGAAIEAAIGGRNLEVADALAVRASPALRAFETSLDEAVRRGDAATEESQIAAARALAEAERVSADAKALGQDTMRAPNSQHVGLKWGALNVILLAGTTAVFGRGRLDTDTSSGSPTEAERLEQPNTTTATAEALVDKEGRMDGATFSPSIVSPLPAVVSPGPPSPARVATPPCPEPSETEQAEFVLASVDLHNPLE</sequence>
<evidence type="ECO:0000313" key="2">
    <source>
        <dbReference type="EMBL" id="CAE0147579.1"/>
    </source>
</evidence>
<gene>
    <name evidence="2" type="ORF">PSIN1315_LOCUS11402</name>
</gene>
<feature type="region of interest" description="Disordered" evidence="1">
    <location>
        <begin position="466"/>
        <end position="504"/>
    </location>
</feature>
<proteinExistence type="predicted"/>
<organism evidence="2">
    <name type="scientific">Prasinoderma singulare</name>
    <dbReference type="NCBI Taxonomy" id="676789"/>
    <lineage>
        <taxon>Eukaryota</taxon>
        <taxon>Viridiplantae</taxon>
        <taxon>Prasinodermophyta</taxon>
        <taxon>Prasinodermophyceae</taxon>
        <taxon>Prasinodermales</taxon>
        <taxon>Prasinodermaceae</taxon>
        <taxon>Prasinoderma</taxon>
    </lineage>
</organism>
<reference evidence="2" key="1">
    <citation type="submission" date="2021-01" db="EMBL/GenBank/DDBJ databases">
        <authorList>
            <person name="Corre E."/>
            <person name="Pelletier E."/>
            <person name="Niang G."/>
            <person name="Scheremetjew M."/>
            <person name="Finn R."/>
            <person name="Kale V."/>
            <person name="Holt S."/>
            <person name="Cochrane G."/>
            <person name="Meng A."/>
            <person name="Brown T."/>
            <person name="Cohen L."/>
        </authorList>
    </citation>
    <scope>NUCLEOTIDE SEQUENCE</scope>
    <source>
        <strain evidence="2">RCC927</strain>
    </source>
</reference>
<feature type="compositionally biased region" description="Pro residues" evidence="1">
    <location>
        <begin position="484"/>
        <end position="499"/>
    </location>
</feature>
<name>A0A7S3BWZ3_9VIRI</name>